<keyword evidence="5 14" id="KW-0479">Metal-binding</keyword>
<keyword evidence="10" id="KW-0333">Golgi apparatus</keyword>
<keyword evidence="9 14" id="KW-0653">Protein transport</keyword>
<dbReference type="GO" id="GO:0070971">
    <property type="term" value="C:endoplasmic reticulum exit site"/>
    <property type="evidence" value="ECO:0007669"/>
    <property type="project" value="TreeGrafter"/>
</dbReference>
<evidence type="ECO:0000256" key="4">
    <source>
        <dbReference type="ARBA" id="ARBA00022448"/>
    </source>
</evidence>
<keyword evidence="6 14" id="KW-0256">Endoplasmic reticulum</keyword>
<dbReference type="GO" id="GO:0005096">
    <property type="term" value="F:GTPase activator activity"/>
    <property type="evidence" value="ECO:0007669"/>
    <property type="project" value="TreeGrafter"/>
</dbReference>
<name>G0UWX0_TRYCI</name>
<feature type="domain" description="Sec23/Sec24 trunk" evidence="17">
    <location>
        <begin position="132"/>
        <end position="379"/>
    </location>
</feature>
<evidence type="ECO:0000256" key="11">
    <source>
        <dbReference type="ARBA" id="ARBA00023136"/>
    </source>
</evidence>
<dbReference type="Pfam" id="PF08033">
    <property type="entry name" value="Sec23_BS"/>
    <property type="match status" value="1"/>
</dbReference>
<dbReference type="SUPFAM" id="SSF82754">
    <property type="entry name" value="C-terminal, gelsolin-like domain of Sec23/24"/>
    <property type="match status" value="1"/>
</dbReference>
<gene>
    <name evidence="20" type="ORF">TCIL3000_10_6600</name>
</gene>
<accession>G0UWX0</accession>
<evidence type="ECO:0000256" key="3">
    <source>
        <dbReference type="ARBA" id="ARBA00021212"/>
    </source>
</evidence>
<organism evidence="20">
    <name type="scientific">Trypanosoma congolense (strain IL3000)</name>
    <dbReference type="NCBI Taxonomy" id="1068625"/>
    <lineage>
        <taxon>Eukaryota</taxon>
        <taxon>Discoba</taxon>
        <taxon>Euglenozoa</taxon>
        <taxon>Kinetoplastea</taxon>
        <taxon>Metakinetoplastina</taxon>
        <taxon>Trypanosomatida</taxon>
        <taxon>Trypanosomatidae</taxon>
        <taxon>Trypanosoma</taxon>
        <taxon>Nannomonas</taxon>
    </lineage>
</organism>
<dbReference type="SUPFAM" id="SSF53300">
    <property type="entry name" value="vWA-like"/>
    <property type="match status" value="1"/>
</dbReference>
<dbReference type="Gene3D" id="3.40.20.10">
    <property type="entry name" value="Severin"/>
    <property type="match status" value="1"/>
</dbReference>
<keyword evidence="12 14" id="KW-0968">Cytoplasmic vesicle</keyword>
<protein>
    <recommendedName>
        <fullName evidence="3 14">Protein transport protein SEC23</fullName>
    </recommendedName>
</protein>
<dbReference type="InterPro" id="IPR036174">
    <property type="entry name" value="Znf_Sec23_Sec24_sf"/>
</dbReference>
<dbReference type="AlphaFoldDB" id="G0UWX0"/>
<feature type="domain" description="Sec23/Sec24 beta-sandwich" evidence="19">
    <location>
        <begin position="391"/>
        <end position="489"/>
    </location>
</feature>
<evidence type="ECO:0000259" key="15">
    <source>
        <dbReference type="Pfam" id="PF00626"/>
    </source>
</evidence>
<sequence>MNTYQAPQQQQQQQQQQQDEQIVECDTTRWSWNIYPSNRIDAARMVVPLGCVYAPIGHPCTELPSEPLHCACGGILNPFCTIDFRSRTWGCPLCRTKNSFPPHYAHMTGNDLPRELMRGNETVEYVSIVNRNPPTFVFVIDTCVDTEQELMGLRGFVMSAFNKIPHEAYVCIISFGTTVQIHELSGATEYPRSLVLRGSQEVTVEMLKKVLPDPQRFYGPRASVSQVVTSIVEELQQDLWPVPKSHRPLRCTGAALSTAASLLELLSPNTGSCILAFISGICTEGPGIVVETTREKFIRGHTDIRDSTAAAAFWTTSCAFYDSLMQRIVKNGHSLSCFTASLDQTGVAEMKLCIQASGGVVLNDESWRKETFQQSLHRFFECREDGFLKMGLNVTMDIITSPSWKVMGVIGQCVGTGKKSSSVADSEIGMGGTCQWTACMIDSTTNFAIYFDTTSVPEVMNQSVRCVQFITKYEIGRETRIRVSTMVHQMQQRTSMPELAASFDQETAAVLLAREALHRADTTPLFDVLRWLDRTVVRLVSRFGDYIKDQPSTLKLPPEFVLFPAFIYHLRRSGYLQVFNSSPDETAILRLVLLKSSVQDSIIQIQPTLYSYRMDAPPQPVPLDSASMQPDNILLLDTFFEVLVHLGSTIAAWQKAGYAEQEEYINFREFLQLPVDDAARLVESRYPTPRFIYVCQDDPDARILRNRINPSRSYGTEGDQHYGGSEGELVYTDDASLGVFIDHLKKLAVSQ</sequence>
<dbReference type="PANTHER" id="PTHR11141:SF33">
    <property type="entry name" value="PROTEIN TRANSPORT PROTEIN SEC23"/>
    <property type="match status" value="1"/>
</dbReference>
<dbReference type="Gene3D" id="2.30.30.380">
    <property type="entry name" value="Zn-finger domain of Sec23/24"/>
    <property type="match status" value="1"/>
</dbReference>
<dbReference type="GO" id="GO:0000139">
    <property type="term" value="C:Golgi membrane"/>
    <property type="evidence" value="ECO:0007669"/>
    <property type="project" value="UniProtKB-SubCell"/>
</dbReference>
<dbReference type="InterPro" id="IPR037364">
    <property type="entry name" value="Sec23"/>
</dbReference>
<comment type="subcellular location">
    <subcellularLocation>
        <location evidence="14">Cytoplasmic vesicle</location>
        <location evidence="14">COPII-coated vesicle membrane</location>
        <topology evidence="14">Peripheral membrane protein</topology>
        <orientation evidence="14">Cytoplasmic side</orientation>
    </subcellularLocation>
    <subcellularLocation>
        <location evidence="14">Endoplasmic reticulum membrane</location>
        <topology evidence="14">Peripheral membrane protein</topology>
        <orientation evidence="14">Cytoplasmic side</orientation>
    </subcellularLocation>
    <subcellularLocation>
        <location evidence="1">Golgi apparatus membrane</location>
        <topology evidence="1">Peripheral membrane protein</topology>
        <orientation evidence="1">Cytoplasmic side</orientation>
    </subcellularLocation>
</comment>
<feature type="domain" description="Sec23/Sec24 helical" evidence="18">
    <location>
        <begin position="504"/>
        <end position="602"/>
    </location>
</feature>
<evidence type="ECO:0000256" key="7">
    <source>
        <dbReference type="ARBA" id="ARBA00022833"/>
    </source>
</evidence>
<dbReference type="PANTHER" id="PTHR11141">
    <property type="entry name" value="PROTEIN TRANSPORT PROTEIN SEC23"/>
    <property type="match status" value="1"/>
</dbReference>
<dbReference type="EMBL" id="HE575323">
    <property type="protein sequence ID" value="CCC93887.1"/>
    <property type="molecule type" value="Genomic_DNA"/>
</dbReference>
<dbReference type="InterPro" id="IPR006895">
    <property type="entry name" value="Znf_Sec23_Sec24"/>
</dbReference>
<dbReference type="InterPro" id="IPR006900">
    <property type="entry name" value="Sec23/24_helical_dom"/>
</dbReference>
<keyword evidence="8 14" id="KW-0931">ER-Golgi transport</keyword>
<dbReference type="Pfam" id="PF04811">
    <property type="entry name" value="Sec23_trunk"/>
    <property type="match status" value="1"/>
</dbReference>
<dbReference type="InterPro" id="IPR007123">
    <property type="entry name" value="Gelsolin-like_dom"/>
</dbReference>
<evidence type="ECO:0000256" key="5">
    <source>
        <dbReference type="ARBA" id="ARBA00022723"/>
    </source>
</evidence>
<keyword evidence="4 14" id="KW-0813">Transport</keyword>
<dbReference type="Gene3D" id="2.60.40.1670">
    <property type="entry name" value="beta-sandwich domain of Sec23/24"/>
    <property type="match status" value="1"/>
</dbReference>
<dbReference type="GO" id="GO:0030127">
    <property type="term" value="C:COPII vesicle coat"/>
    <property type="evidence" value="ECO:0007669"/>
    <property type="project" value="InterPro"/>
</dbReference>
<evidence type="ECO:0000256" key="1">
    <source>
        <dbReference type="ARBA" id="ARBA00004255"/>
    </source>
</evidence>
<evidence type="ECO:0000256" key="8">
    <source>
        <dbReference type="ARBA" id="ARBA00022892"/>
    </source>
</evidence>
<feature type="domain" description="Zinc finger Sec23/Sec24-type" evidence="16">
    <location>
        <begin position="68"/>
        <end position="104"/>
    </location>
</feature>
<evidence type="ECO:0000259" key="18">
    <source>
        <dbReference type="Pfam" id="PF04815"/>
    </source>
</evidence>
<dbReference type="GO" id="GO:0090110">
    <property type="term" value="P:COPII-coated vesicle cargo loading"/>
    <property type="evidence" value="ECO:0007669"/>
    <property type="project" value="TreeGrafter"/>
</dbReference>
<dbReference type="FunFam" id="3.40.20.10:FF:000041">
    <property type="entry name" value="Protein transport protein SEC23"/>
    <property type="match status" value="1"/>
</dbReference>
<dbReference type="InterPro" id="IPR029006">
    <property type="entry name" value="ADF-H/Gelsolin-like_dom_sf"/>
</dbReference>
<comment type="similarity">
    <text evidence="2 14">Belongs to the SEC23/SEC24 family. SEC23 subfamily.</text>
</comment>
<dbReference type="InterPro" id="IPR006896">
    <property type="entry name" value="Sec23/24_trunk_dom"/>
</dbReference>
<dbReference type="SUPFAM" id="SSF81995">
    <property type="entry name" value="beta-sandwich domain of Sec23/24"/>
    <property type="match status" value="1"/>
</dbReference>
<keyword evidence="14" id="KW-0963">Cytoplasm</keyword>
<evidence type="ECO:0000256" key="9">
    <source>
        <dbReference type="ARBA" id="ARBA00022927"/>
    </source>
</evidence>
<dbReference type="InterPro" id="IPR012990">
    <property type="entry name" value="Beta-sandwich_Sec23_24"/>
</dbReference>
<evidence type="ECO:0000259" key="19">
    <source>
        <dbReference type="Pfam" id="PF08033"/>
    </source>
</evidence>
<evidence type="ECO:0000256" key="2">
    <source>
        <dbReference type="ARBA" id="ARBA00009210"/>
    </source>
</evidence>
<evidence type="ECO:0000256" key="12">
    <source>
        <dbReference type="ARBA" id="ARBA00023329"/>
    </source>
</evidence>
<dbReference type="GO" id="GO:0005789">
    <property type="term" value="C:endoplasmic reticulum membrane"/>
    <property type="evidence" value="ECO:0007669"/>
    <property type="project" value="UniProtKB-SubCell"/>
</dbReference>
<evidence type="ECO:0000256" key="13">
    <source>
        <dbReference type="ARBA" id="ARBA00025471"/>
    </source>
</evidence>
<dbReference type="Pfam" id="PF04810">
    <property type="entry name" value="zf-Sec23_Sec24"/>
    <property type="match status" value="1"/>
</dbReference>
<evidence type="ECO:0000256" key="6">
    <source>
        <dbReference type="ARBA" id="ARBA00022824"/>
    </source>
</evidence>
<keyword evidence="11 14" id="KW-0472">Membrane</keyword>
<dbReference type="GO" id="GO:0006886">
    <property type="term" value="P:intracellular protein transport"/>
    <property type="evidence" value="ECO:0007669"/>
    <property type="project" value="InterPro"/>
</dbReference>
<proteinExistence type="inferred from homology"/>
<dbReference type="FunFam" id="3.40.50.410:FF:000043">
    <property type="entry name" value="Protein transport protein SEC23"/>
    <property type="match status" value="1"/>
</dbReference>
<dbReference type="GO" id="GO:0008270">
    <property type="term" value="F:zinc ion binding"/>
    <property type="evidence" value="ECO:0007669"/>
    <property type="project" value="InterPro"/>
</dbReference>
<dbReference type="Gene3D" id="1.20.120.730">
    <property type="entry name" value="Sec23/Sec24 helical domain"/>
    <property type="match status" value="1"/>
</dbReference>
<dbReference type="Pfam" id="PF04815">
    <property type="entry name" value="Sec23_helical"/>
    <property type="match status" value="1"/>
</dbReference>
<dbReference type="SUPFAM" id="SSF82919">
    <property type="entry name" value="Zn-finger domain of Sec23/24"/>
    <property type="match status" value="1"/>
</dbReference>
<dbReference type="InterPro" id="IPR036465">
    <property type="entry name" value="vWFA_dom_sf"/>
</dbReference>
<dbReference type="SUPFAM" id="SSF81811">
    <property type="entry name" value="Helical domain of Sec23/24"/>
    <property type="match status" value="1"/>
</dbReference>
<evidence type="ECO:0000259" key="17">
    <source>
        <dbReference type="Pfam" id="PF04811"/>
    </source>
</evidence>
<evidence type="ECO:0000256" key="14">
    <source>
        <dbReference type="RuleBase" id="RU365030"/>
    </source>
</evidence>
<comment type="function">
    <text evidence="13 14">Component of the coat protein complex II (COPII) which promotes the formation of transport vesicles from the endoplasmic reticulum (ER). The coat has two main functions, the physical deformation of the endoplasmic reticulum membrane into vesicles and the selection of cargo molecules.</text>
</comment>
<dbReference type="VEuPathDB" id="TriTrypDB:TcIL3000_10_6600"/>
<reference evidence="20" key="1">
    <citation type="journal article" date="2012" name="Proc. Natl. Acad. Sci. U.S.A.">
        <title>Antigenic diversity is generated by distinct evolutionary mechanisms in African trypanosome species.</title>
        <authorList>
            <person name="Jackson A.P."/>
            <person name="Berry A."/>
            <person name="Aslett M."/>
            <person name="Allison H.C."/>
            <person name="Burton P."/>
            <person name="Vavrova-Anderson J."/>
            <person name="Brown R."/>
            <person name="Browne H."/>
            <person name="Corton N."/>
            <person name="Hauser H."/>
            <person name="Gamble J."/>
            <person name="Gilderthorp R."/>
            <person name="Marcello L."/>
            <person name="McQuillan J."/>
            <person name="Otto T.D."/>
            <person name="Quail M.A."/>
            <person name="Sanders M.J."/>
            <person name="van Tonder A."/>
            <person name="Ginger M.L."/>
            <person name="Field M.C."/>
            <person name="Barry J.D."/>
            <person name="Hertz-Fowler C."/>
            <person name="Berriman M."/>
        </authorList>
    </citation>
    <scope>NUCLEOTIDE SEQUENCE</scope>
    <source>
        <strain evidence="20">IL3000</strain>
    </source>
</reference>
<dbReference type="Gene3D" id="3.40.50.410">
    <property type="entry name" value="von Willebrand factor, type A domain"/>
    <property type="match status" value="1"/>
</dbReference>
<evidence type="ECO:0000256" key="10">
    <source>
        <dbReference type="ARBA" id="ARBA00023034"/>
    </source>
</evidence>
<feature type="domain" description="Gelsolin-like" evidence="15">
    <location>
        <begin position="617"/>
        <end position="696"/>
    </location>
</feature>
<dbReference type="Pfam" id="PF00626">
    <property type="entry name" value="Gelsolin"/>
    <property type="match status" value="1"/>
</dbReference>
<keyword evidence="7 14" id="KW-0862">Zinc</keyword>
<evidence type="ECO:0000313" key="20">
    <source>
        <dbReference type="EMBL" id="CCC93887.1"/>
    </source>
</evidence>
<dbReference type="InterPro" id="IPR036175">
    <property type="entry name" value="Sec23/24_helical_dom_sf"/>
</dbReference>
<evidence type="ECO:0000259" key="16">
    <source>
        <dbReference type="Pfam" id="PF04810"/>
    </source>
</evidence>
<dbReference type="InterPro" id="IPR036180">
    <property type="entry name" value="Gelsolin-like_dom_sf"/>
</dbReference>